<name>A0A0A9E843_ARUDO</name>
<accession>A0A0A9E843</accession>
<dbReference type="AlphaFoldDB" id="A0A0A9E843"/>
<evidence type="ECO:0000313" key="2">
    <source>
        <dbReference type="EMBL" id="JAD95198.1"/>
    </source>
</evidence>
<organism evidence="2">
    <name type="scientific">Arundo donax</name>
    <name type="common">Giant reed</name>
    <name type="synonym">Donax arundinaceus</name>
    <dbReference type="NCBI Taxonomy" id="35708"/>
    <lineage>
        <taxon>Eukaryota</taxon>
        <taxon>Viridiplantae</taxon>
        <taxon>Streptophyta</taxon>
        <taxon>Embryophyta</taxon>
        <taxon>Tracheophyta</taxon>
        <taxon>Spermatophyta</taxon>
        <taxon>Magnoliopsida</taxon>
        <taxon>Liliopsida</taxon>
        <taxon>Poales</taxon>
        <taxon>Poaceae</taxon>
        <taxon>PACMAD clade</taxon>
        <taxon>Arundinoideae</taxon>
        <taxon>Arundineae</taxon>
        <taxon>Arundo</taxon>
    </lineage>
</organism>
<keyword evidence="1" id="KW-0472">Membrane</keyword>
<keyword evidence="1" id="KW-1133">Transmembrane helix</keyword>
<sequence>MLIINTCNPPPSINELQLDTHAAVCSLDDILLLLPFPRTIINLPHLPAPLALERDLLVLVVPSYYHSKPSDQPVAADKTTSLLDGGKHHPNLRRPGSFQLFWSREKIVIVISFTLGITIFLGIVGVPIVFRVSYHVHIVFF</sequence>
<evidence type="ECO:0000256" key="1">
    <source>
        <dbReference type="SAM" id="Phobius"/>
    </source>
</evidence>
<feature type="transmembrane region" description="Helical" evidence="1">
    <location>
        <begin position="107"/>
        <end position="130"/>
    </location>
</feature>
<dbReference type="EMBL" id="GBRH01202697">
    <property type="protein sequence ID" value="JAD95198.1"/>
    <property type="molecule type" value="Transcribed_RNA"/>
</dbReference>
<reference evidence="2" key="1">
    <citation type="submission" date="2014-09" db="EMBL/GenBank/DDBJ databases">
        <authorList>
            <person name="Magalhaes I.L.F."/>
            <person name="Oliveira U."/>
            <person name="Santos F.R."/>
            <person name="Vidigal T.H.D.A."/>
            <person name="Brescovit A.D."/>
            <person name="Santos A.J."/>
        </authorList>
    </citation>
    <scope>NUCLEOTIDE SEQUENCE</scope>
    <source>
        <tissue evidence="2">Shoot tissue taken approximately 20 cm above the soil surface</tissue>
    </source>
</reference>
<protein>
    <submittedName>
        <fullName evidence="2">Uncharacterized protein</fullName>
    </submittedName>
</protein>
<reference evidence="2" key="2">
    <citation type="journal article" date="2015" name="Data Brief">
        <title>Shoot transcriptome of the giant reed, Arundo donax.</title>
        <authorList>
            <person name="Barrero R.A."/>
            <person name="Guerrero F.D."/>
            <person name="Moolhuijzen P."/>
            <person name="Goolsby J.A."/>
            <person name="Tidwell J."/>
            <person name="Bellgard S.E."/>
            <person name="Bellgard M.I."/>
        </authorList>
    </citation>
    <scope>NUCLEOTIDE SEQUENCE</scope>
    <source>
        <tissue evidence="2">Shoot tissue taken approximately 20 cm above the soil surface</tissue>
    </source>
</reference>
<keyword evidence="1" id="KW-0812">Transmembrane</keyword>
<proteinExistence type="predicted"/>